<dbReference type="EMBL" id="CATQJL010000316">
    <property type="protein sequence ID" value="CAJ0606606.1"/>
    <property type="molecule type" value="Genomic_DNA"/>
</dbReference>
<name>A0AA36MC21_CYLNA</name>
<sequence length="99" mass="11313">MKLTEISKVRKGKKSWCRRILNPREPFDSARRGAISSYINSSTLARVSYGRFLGVLNRTRIDQLLLCDCLLYKLEGSGGRRGFIHELEVHETGFLLISI</sequence>
<evidence type="ECO:0000313" key="2">
    <source>
        <dbReference type="Proteomes" id="UP001176961"/>
    </source>
</evidence>
<proteinExistence type="predicted"/>
<comment type="caution">
    <text evidence="1">The sequence shown here is derived from an EMBL/GenBank/DDBJ whole genome shotgun (WGS) entry which is preliminary data.</text>
</comment>
<keyword evidence="2" id="KW-1185">Reference proteome</keyword>
<organism evidence="1 2">
    <name type="scientific">Cylicocyclus nassatus</name>
    <name type="common">Nematode worm</name>
    <dbReference type="NCBI Taxonomy" id="53992"/>
    <lineage>
        <taxon>Eukaryota</taxon>
        <taxon>Metazoa</taxon>
        <taxon>Ecdysozoa</taxon>
        <taxon>Nematoda</taxon>
        <taxon>Chromadorea</taxon>
        <taxon>Rhabditida</taxon>
        <taxon>Rhabditina</taxon>
        <taxon>Rhabditomorpha</taxon>
        <taxon>Strongyloidea</taxon>
        <taxon>Strongylidae</taxon>
        <taxon>Cylicocyclus</taxon>
    </lineage>
</organism>
<gene>
    <name evidence="1" type="ORF">CYNAS_LOCUS18589</name>
</gene>
<dbReference type="AlphaFoldDB" id="A0AA36MC21"/>
<reference evidence="1" key="1">
    <citation type="submission" date="2023-07" db="EMBL/GenBank/DDBJ databases">
        <authorList>
            <consortium name="CYATHOMIX"/>
        </authorList>
    </citation>
    <scope>NUCLEOTIDE SEQUENCE</scope>
    <source>
        <strain evidence="1">N/A</strain>
    </source>
</reference>
<accession>A0AA36MC21</accession>
<protein>
    <submittedName>
        <fullName evidence="1">Uncharacterized protein</fullName>
    </submittedName>
</protein>
<dbReference type="Proteomes" id="UP001176961">
    <property type="component" value="Unassembled WGS sequence"/>
</dbReference>
<evidence type="ECO:0000313" key="1">
    <source>
        <dbReference type="EMBL" id="CAJ0606606.1"/>
    </source>
</evidence>